<evidence type="ECO:0000256" key="4">
    <source>
        <dbReference type="ARBA" id="ARBA00023241"/>
    </source>
</evidence>
<dbReference type="PANTHER" id="PTHR28039:SF8">
    <property type="entry name" value="CHALCONE--FLAVANONE ISOMERASE 1-RELATED"/>
    <property type="match status" value="1"/>
</dbReference>
<keyword evidence="4" id="KW-0284">Flavonoid biosynthesis</keyword>
<comment type="pathway">
    <text evidence="1">Secondary metabolite biosynthesis; flavonoid biosynthesis.</text>
</comment>
<accession>A0ABU6UG03</accession>
<evidence type="ECO:0000313" key="9">
    <source>
        <dbReference type="EMBL" id="MED6159116.1"/>
    </source>
</evidence>
<keyword evidence="10" id="KW-1185">Reference proteome</keyword>
<dbReference type="Proteomes" id="UP001341840">
    <property type="component" value="Unassembled WGS sequence"/>
</dbReference>
<comment type="caution">
    <text evidence="9">The sequence shown here is derived from an EMBL/GenBank/DDBJ whole genome shotgun (WGS) entry which is preliminary data.</text>
</comment>
<dbReference type="Gene3D" id="1.10.890.20">
    <property type="match status" value="1"/>
</dbReference>
<name>A0ABU6UG03_9FABA</name>
<keyword evidence="3 9" id="KW-0413">Isomerase</keyword>
<dbReference type="SUPFAM" id="SSF54626">
    <property type="entry name" value="Chalcone isomerase"/>
    <property type="match status" value="1"/>
</dbReference>
<comment type="similarity">
    <text evidence="2 7">Belongs to the chalcone isomerase family.</text>
</comment>
<evidence type="ECO:0000256" key="2">
    <source>
        <dbReference type="ARBA" id="ARBA00007166"/>
    </source>
</evidence>
<evidence type="ECO:0000259" key="8">
    <source>
        <dbReference type="Pfam" id="PF02431"/>
    </source>
</evidence>
<proteinExistence type="inferred from homology"/>
<evidence type="ECO:0000256" key="1">
    <source>
        <dbReference type="ARBA" id="ARBA00004966"/>
    </source>
</evidence>
<evidence type="ECO:0000256" key="5">
    <source>
        <dbReference type="ARBA" id="ARBA00025429"/>
    </source>
</evidence>
<dbReference type="InterPro" id="IPR036298">
    <property type="entry name" value="Chalcone_isomerase_sf"/>
</dbReference>
<gene>
    <name evidence="9" type="primary">CHI2_2</name>
    <name evidence="9" type="ORF">PIB30_039346</name>
</gene>
<dbReference type="InterPro" id="IPR016088">
    <property type="entry name" value="Chalcone_isomerase_3-sand"/>
</dbReference>
<feature type="domain" description="Chalcone isomerase" evidence="8">
    <location>
        <begin position="12"/>
        <end position="214"/>
    </location>
</feature>
<reference evidence="9 10" key="1">
    <citation type="journal article" date="2023" name="Plants (Basel)">
        <title>Bridging the Gap: Combining Genomics and Transcriptomics Approaches to Understand Stylosanthes scabra, an Orphan Legume from the Brazilian Caatinga.</title>
        <authorList>
            <person name="Ferreira-Neto J.R.C."/>
            <person name="da Silva M.D."/>
            <person name="Binneck E."/>
            <person name="de Melo N.F."/>
            <person name="da Silva R.H."/>
            <person name="de Melo A.L.T.M."/>
            <person name="Pandolfi V."/>
            <person name="Bustamante F.O."/>
            <person name="Brasileiro-Vidal A.C."/>
            <person name="Benko-Iseppon A.M."/>
        </authorList>
    </citation>
    <scope>NUCLEOTIDE SEQUENCE [LARGE SCALE GENOMIC DNA]</scope>
    <source>
        <tissue evidence="9">Leaves</tissue>
    </source>
</reference>
<dbReference type="InterPro" id="IPR016089">
    <property type="entry name" value="Chalcone_isomerase_bundle_sf"/>
</dbReference>
<dbReference type="InterPro" id="IPR016087">
    <property type="entry name" value="Chalcone_isomerase"/>
</dbReference>
<evidence type="ECO:0000256" key="6">
    <source>
        <dbReference type="ARBA" id="ARBA00034056"/>
    </source>
</evidence>
<comment type="function">
    <text evidence="5">Catalyzes the intramolecular cyclization of bicyclic chalcones into tricyclic (S)-flavanones. Responsible for the isomerization of 4,2',4',6'-tetrahydroxychalcone (also termed chalcone) into naringenin.</text>
</comment>
<protein>
    <recommendedName>
        <fullName evidence="7">Chalcone-flavonone isomerase family protein</fullName>
    </recommendedName>
</protein>
<sequence length="236" mass="25581">MVVPSSLTAVQVDNVTFPPTAKPPGSDNTFFLAGAGVRGLQIDDKFIKFTAIGIYLQDNAVPSLSVKWNGKTPQELTESVDFFRDIVTGPFEKFMQVTMILPLTGQQYSEKVSENCVAIWKHLGIYTDQEANAIDKFVSVFRDENFPPHSSILFTVLPQGSLVIGFSKDGTIPEDASAVIENKLLSEALLESMIGKQGVSPAAKESLATRLSELFKQCVHDDNGNSVAGGIAEKLP</sequence>
<evidence type="ECO:0000256" key="7">
    <source>
        <dbReference type="RuleBase" id="RU361158"/>
    </source>
</evidence>
<evidence type="ECO:0000313" key="10">
    <source>
        <dbReference type="Proteomes" id="UP001341840"/>
    </source>
</evidence>
<dbReference type="GO" id="GO:0045430">
    <property type="term" value="F:chalcone isomerase activity"/>
    <property type="evidence" value="ECO:0007669"/>
    <property type="project" value="UniProtKB-EC"/>
</dbReference>
<organism evidence="9 10">
    <name type="scientific">Stylosanthes scabra</name>
    <dbReference type="NCBI Taxonomy" id="79078"/>
    <lineage>
        <taxon>Eukaryota</taxon>
        <taxon>Viridiplantae</taxon>
        <taxon>Streptophyta</taxon>
        <taxon>Embryophyta</taxon>
        <taxon>Tracheophyta</taxon>
        <taxon>Spermatophyta</taxon>
        <taxon>Magnoliopsida</taxon>
        <taxon>eudicotyledons</taxon>
        <taxon>Gunneridae</taxon>
        <taxon>Pentapetalae</taxon>
        <taxon>rosids</taxon>
        <taxon>fabids</taxon>
        <taxon>Fabales</taxon>
        <taxon>Fabaceae</taxon>
        <taxon>Papilionoideae</taxon>
        <taxon>50 kb inversion clade</taxon>
        <taxon>dalbergioids sensu lato</taxon>
        <taxon>Dalbergieae</taxon>
        <taxon>Pterocarpus clade</taxon>
        <taxon>Stylosanthes</taxon>
    </lineage>
</organism>
<dbReference type="EMBL" id="JASCZI010121036">
    <property type="protein sequence ID" value="MED6159116.1"/>
    <property type="molecule type" value="Genomic_DNA"/>
</dbReference>
<evidence type="ECO:0000256" key="3">
    <source>
        <dbReference type="ARBA" id="ARBA00023235"/>
    </source>
</evidence>
<dbReference type="PANTHER" id="PTHR28039">
    <property type="entry name" value="CHALCONE--FLAVONONE ISOMERASE 1-RELATED"/>
    <property type="match status" value="1"/>
</dbReference>
<dbReference type="Pfam" id="PF02431">
    <property type="entry name" value="Chalcone"/>
    <property type="match status" value="1"/>
</dbReference>
<dbReference type="Gene3D" id="3.50.70.10">
    <property type="match status" value="1"/>
</dbReference>
<comment type="catalytic activity">
    <reaction evidence="6">
        <text>a chalcone = a flavanone.</text>
        <dbReference type="EC" id="5.5.1.6"/>
    </reaction>
</comment>
<dbReference type="InterPro" id="IPR044164">
    <property type="entry name" value="CFI"/>
</dbReference>